<reference evidence="1 2" key="1">
    <citation type="submission" date="2024-04" db="EMBL/GenBank/DDBJ databases">
        <authorList>
            <person name="Waldvogel A.-M."/>
            <person name="Schoenle A."/>
        </authorList>
    </citation>
    <scope>NUCLEOTIDE SEQUENCE [LARGE SCALE GENOMIC DNA]</scope>
</reference>
<evidence type="ECO:0000313" key="1">
    <source>
        <dbReference type="EMBL" id="CAL1593075.1"/>
    </source>
</evidence>
<dbReference type="AlphaFoldDB" id="A0AAV2KSM9"/>
<accession>A0AAV2KSM9</accession>
<proteinExistence type="predicted"/>
<name>A0AAV2KSM9_KNICA</name>
<dbReference type="Proteomes" id="UP001497482">
    <property type="component" value="Chromosome 2"/>
</dbReference>
<protein>
    <submittedName>
        <fullName evidence="1">Uncharacterized protein</fullName>
    </submittedName>
</protein>
<evidence type="ECO:0000313" key="2">
    <source>
        <dbReference type="Proteomes" id="UP001497482"/>
    </source>
</evidence>
<sequence>MSFGLKNTAQSFQRLMGSAHVDISRPFELSQAPRRGSSPALCSSQHWDSLCLDSVIVTGASGRAGCTHHSTPLNSCHLYS</sequence>
<gene>
    <name evidence="1" type="ORF">KC01_LOCUS22229</name>
</gene>
<organism evidence="1 2">
    <name type="scientific">Knipowitschia caucasica</name>
    <name type="common">Caucasian dwarf goby</name>
    <name type="synonym">Pomatoschistus caucasicus</name>
    <dbReference type="NCBI Taxonomy" id="637954"/>
    <lineage>
        <taxon>Eukaryota</taxon>
        <taxon>Metazoa</taxon>
        <taxon>Chordata</taxon>
        <taxon>Craniata</taxon>
        <taxon>Vertebrata</taxon>
        <taxon>Euteleostomi</taxon>
        <taxon>Actinopterygii</taxon>
        <taxon>Neopterygii</taxon>
        <taxon>Teleostei</taxon>
        <taxon>Neoteleostei</taxon>
        <taxon>Acanthomorphata</taxon>
        <taxon>Gobiaria</taxon>
        <taxon>Gobiiformes</taxon>
        <taxon>Gobioidei</taxon>
        <taxon>Gobiidae</taxon>
        <taxon>Gobiinae</taxon>
        <taxon>Knipowitschia</taxon>
    </lineage>
</organism>
<dbReference type="EMBL" id="OZ035824">
    <property type="protein sequence ID" value="CAL1593075.1"/>
    <property type="molecule type" value="Genomic_DNA"/>
</dbReference>
<keyword evidence="2" id="KW-1185">Reference proteome</keyword>